<name>A0A158CK35_9BURK</name>
<accession>A0A158CK35</accession>
<comment type="caution">
    <text evidence="2">The sequence shown here is derived from an EMBL/GenBank/DDBJ whole genome shotgun (WGS) entry which is preliminary data.</text>
</comment>
<proteinExistence type="predicted"/>
<sequence length="138" mass="15384">MLKLLIPVICPAGAPEAARHAAFLFSENCVSQVELVEVLEEMGQGRAAAFRSRAQWRRREKLIMRDALALTRAVLDDAGVPYTWKRVFGPPERTIAAYANAGRADVVVLDAGGLGRVRKWSMFVRLWRLSSKPITVLH</sequence>
<dbReference type="Proteomes" id="UP000071859">
    <property type="component" value="Unassembled WGS sequence"/>
</dbReference>
<keyword evidence="3" id="KW-1185">Reference proteome</keyword>
<dbReference type="Gene3D" id="3.40.50.12370">
    <property type="match status" value="1"/>
</dbReference>
<dbReference type="CDD" id="cd00293">
    <property type="entry name" value="USP-like"/>
    <property type="match status" value="1"/>
</dbReference>
<evidence type="ECO:0000313" key="2">
    <source>
        <dbReference type="EMBL" id="SAK82216.1"/>
    </source>
</evidence>
<dbReference type="InterPro" id="IPR006016">
    <property type="entry name" value="UspA"/>
</dbReference>
<evidence type="ECO:0000313" key="3">
    <source>
        <dbReference type="Proteomes" id="UP000071859"/>
    </source>
</evidence>
<dbReference type="SUPFAM" id="SSF52402">
    <property type="entry name" value="Adenine nucleotide alpha hydrolases-like"/>
    <property type="match status" value="1"/>
</dbReference>
<dbReference type="EMBL" id="FCOX02000020">
    <property type="protein sequence ID" value="SAK82216.1"/>
    <property type="molecule type" value="Genomic_DNA"/>
</dbReference>
<gene>
    <name evidence="2" type="ORF">AWB78_03998</name>
</gene>
<evidence type="ECO:0000259" key="1">
    <source>
        <dbReference type="Pfam" id="PF00582"/>
    </source>
</evidence>
<dbReference type="AlphaFoldDB" id="A0A158CK35"/>
<reference evidence="2" key="1">
    <citation type="submission" date="2016-01" db="EMBL/GenBank/DDBJ databases">
        <authorList>
            <person name="Peeters C."/>
        </authorList>
    </citation>
    <scope>NUCLEOTIDE SEQUENCE</scope>
    <source>
        <strain evidence="2">LMG 29321</strain>
    </source>
</reference>
<dbReference type="RefSeq" id="WP_062607235.1">
    <property type="nucleotide sequence ID" value="NZ_FCOX02000020.1"/>
</dbReference>
<organism evidence="2 3">
    <name type="scientific">Caballeronia calidae</name>
    <dbReference type="NCBI Taxonomy" id="1777139"/>
    <lineage>
        <taxon>Bacteria</taxon>
        <taxon>Pseudomonadati</taxon>
        <taxon>Pseudomonadota</taxon>
        <taxon>Betaproteobacteria</taxon>
        <taxon>Burkholderiales</taxon>
        <taxon>Burkholderiaceae</taxon>
        <taxon>Caballeronia</taxon>
    </lineage>
</organism>
<feature type="domain" description="UspA" evidence="1">
    <location>
        <begin position="4"/>
        <end position="120"/>
    </location>
</feature>
<protein>
    <submittedName>
        <fullName evidence="2">UspA family protein</fullName>
    </submittedName>
</protein>
<dbReference type="OrthoDB" id="5512223at2"/>
<dbReference type="Pfam" id="PF00582">
    <property type="entry name" value="Usp"/>
    <property type="match status" value="1"/>
</dbReference>